<feature type="transmembrane region" description="Helical" evidence="2">
    <location>
        <begin position="75"/>
        <end position="94"/>
    </location>
</feature>
<accession>A0A832I552</accession>
<evidence type="ECO:0000259" key="3">
    <source>
        <dbReference type="Pfam" id="PF04892"/>
    </source>
</evidence>
<evidence type="ECO:0000256" key="1">
    <source>
        <dbReference type="SAM" id="MobiDB-lite"/>
    </source>
</evidence>
<dbReference type="NCBIfam" id="NF037970">
    <property type="entry name" value="vanZ_1"/>
    <property type="match status" value="1"/>
</dbReference>
<dbReference type="PANTHER" id="PTHR28008">
    <property type="entry name" value="DOMAIN PROTEIN, PUTATIVE (AFU_ORTHOLOGUE AFUA_3G10980)-RELATED"/>
    <property type="match status" value="1"/>
</dbReference>
<keyword evidence="2" id="KW-1133">Transmembrane helix</keyword>
<keyword evidence="2" id="KW-0472">Membrane</keyword>
<comment type="caution">
    <text evidence="4">The sequence shown here is derived from an EMBL/GenBank/DDBJ whole genome shotgun (WGS) entry which is preliminary data.</text>
</comment>
<feature type="compositionally biased region" description="Basic residues" evidence="1">
    <location>
        <begin position="39"/>
        <end position="54"/>
    </location>
</feature>
<dbReference type="InterPro" id="IPR006976">
    <property type="entry name" value="VanZ-like"/>
</dbReference>
<name>A0A832I552_UNCEI</name>
<feature type="compositionally biased region" description="Basic and acidic residues" evidence="1">
    <location>
        <begin position="1"/>
        <end position="10"/>
    </location>
</feature>
<dbReference type="Pfam" id="PF04892">
    <property type="entry name" value="VanZ"/>
    <property type="match status" value="1"/>
</dbReference>
<dbReference type="AlphaFoldDB" id="A0A832I552"/>
<evidence type="ECO:0000256" key="2">
    <source>
        <dbReference type="SAM" id="Phobius"/>
    </source>
</evidence>
<dbReference type="PANTHER" id="PTHR28008:SF1">
    <property type="entry name" value="DOMAIN PROTEIN, PUTATIVE (AFU_ORTHOLOGUE AFUA_3G10980)-RELATED"/>
    <property type="match status" value="1"/>
</dbReference>
<feature type="transmembrane region" description="Helical" evidence="2">
    <location>
        <begin position="139"/>
        <end position="157"/>
    </location>
</feature>
<organism evidence="4">
    <name type="scientific">Eiseniibacteriota bacterium</name>
    <dbReference type="NCBI Taxonomy" id="2212470"/>
    <lineage>
        <taxon>Bacteria</taxon>
        <taxon>Candidatus Eiseniibacteriota</taxon>
    </lineage>
</organism>
<feature type="domain" description="VanZ-like" evidence="3">
    <location>
        <begin position="101"/>
        <end position="191"/>
    </location>
</feature>
<keyword evidence="2" id="KW-0812">Transmembrane</keyword>
<proteinExistence type="predicted"/>
<protein>
    <recommendedName>
        <fullName evidence="3">VanZ-like domain-containing protein</fullName>
    </recommendedName>
</protein>
<reference evidence="4" key="1">
    <citation type="journal article" date="2020" name="mSystems">
        <title>Genome- and Community-Level Interaction Insights into Carbon Utilization and Element Cycling Functions of Hydrothermarchaeota in Hydrothermal Sediment.</title>
        <authorList>
            <person name="Zhou Z."/>
            <person name="Liu Y."/>
            <person name="Xu W."/>
            <person name="Pan J."/>
            <person name="Luo Z.H."/>
            <person name="Li M."/>
        </authorList>
    </citation>
    <scope>NUCLEOTIDE SEQUENCE [LARGE SCALE GENOMIC DNA]</scope>
    <source>
        <strain evidence="4">SpSt-381</strain>
    </source>
</reference>
<sequence>MYVRRADGVKRAGAGGARRTDRGRRSAPPRGACYSARPFRARARPPRARRRAGPRRAAAPHTPGGALSSNAQRSAARLVVAYWLPVAAYVALIYTVSSIPRLPTPLVFTLGDKVAHVAEYFVLGLLLARALRATFAIRLALRAALLAIAIAGAVGAADEVLQSFVPGRDATAYDWLADVTGATLAQLAYVAFAKD</sequence>
<evidence type="ECO:0000313" key="4">
    <source>
        <dbReference type="EMBL" id="HGZ43991.1"/>
    </source>
</evidence>
<feature type="region of interest" description="Disordered" evidence="1">
    <location>
        <begin position="1"/>
        <end position="68"/>
    </location>
</feature>
<dbReference type="EMBL" id="DSQF01000022">
    <property type="protein sequence ID" value="HGZ43991.1"/>
    <property type="molecule type" value="Genomic_DNA"/>
</dbReference>
<gene>
    <name evidence="4" type="ORF">ENR23_11330</name>
</gene>
<feature type="transmembrane region" description="Helical" evidence="2">
    <location>
        <begin position="114"/>
        <end position="132"/>
    </location>
</feature>